<accession>A0A1L8D0T7</accession>
<dbReference type="Proteomes" id="UP000187338">
    <property type="component" value="Unassembled WGS sequence"/>
</dbReference>
<evidence type="ECO:0000313" key="1">
    <source>
        <dbReference type="EMBL" id="GAV24790.1"/>
    </source>
</evidence>
<dbReference type="AlphaFoldDB" id="A0A1L8D0T7"/>
<dbReference type="STRING" id="661089.ciss_07230"/>
<comment type="caution">
    <text evidence="1">The sequence shown here is derived from an EMBL/GenBank/DDBJ whole genome shotgun (WGS) entry which is preliminary data.</text>
</comment>
<dbReference type="RefSeq" id="WP_201787765.1">
    <property type="nucleotide sequence ID" value="NZ_BDJL01000017.1"/>
</dbReference>
<organism evidence="1 2">
    <name type="scientific">Carboxydothermus islandicus</name>
    <dbReference type="NCBI Taxonomy" id="661089"/>
    <lineage>
        <taxon>Bacteria</taxon>
        <taxon>Bacillati</taxon>
        <taxon>Bacillota</taxon>
        <taxon>Clostridia</taxon>
        <taxon>Thermoanaerobacterales</taxon>
        <taxon>Thermoanaerobacteraceae</taxon>
        <taxon>Carboxydothermus</taxon>
    </lineage>
</organism>
<evidence type="ECO:0008006" key="3">
    <source>
        <dbReference type="Google" id="ProtNLM"/>
    </source>
</evidence>
<reference evidence="2" key="1">
    <citation type="submission" date="2016-12" db="EMBL/GenBank/DDBJ databases">
        <title>Draft Genome Sequences od Carboxydothermus pertinax and islandicus, Hydrogenogenic Carboxydotrophic Bacteria.</title>
        <authorList>
            <person name="Fukuyama Y."/>
            <person name="Ohmae K."/>
            <person name="Yoneda Y."/>
            <person name="Yoshida T."/>
            <person name="Sako Y."/>
        </authorList>
    </citation>
    <scope>NUCLEOTIDE SEQUENCE [LARGE SCALE GENOMIC DNA]</scope>
    <source>
        <strain evidence="2">SET</strain>
    </source>
</reference>
<proteinExistence type="predicted"/>
<gene>
    <name evidence="1" type="ORF">ciss_07230</name>
</gene>
<name>A0A1L8D0T7_9THEO</name>
<dbReference type="EMBL" id="BDJL01000017">
    <property type="protein sequence ID" value="GAV24790.1"/>
    <property type="molecule type" value="Genomic_DNA"/>
</dbReference>
<sequence>MERPIIFSTEMVRAILEGRKTQTRRVIKPQPPNYVDKIYGPEIYEPAIINKDGELVPGKPVYGVYDEWGEWGVKCPYGQPGDILWVRETWIKDAAGYHYRANFNPGMEETVKPTLRWRPSIHMPREASRLFLRVKNVRVERLQDISEQDAIAEGIEWTEEGPLHAHYLDKNICKTGAWLNFTTAREAFASLWDSINAKNGYGWDVNPWVWVIEFELV</sequence>
<keyword evidence="2" id="KW-1185">Reference proteome</keyword>
<protein>
    <recommendedName>
        <fullName evidence="3">Morphogenetic protein</fullName>
    </recommendedName>
</protein>
<evidence type="ECO:0000313" key="2">
    <source>
        <dbReference type="Proteomes" id="UP000187338"/>
    </source>
</evidence>